<evidence type="ECO:0000256" key="1">
    <source>
        <dbReference type="PROSITE-ProRule" id="PRU00182"/>
    </source>
</evidence>
<comment type="caution">
    <text evidence="2">The sequence shown here is derived from an EMBL/GenBank/DDBJ whole genome shotgun (WGS) entry which is preliminary data.</text>
</comment>
<dbReference type="PROSITE" id="PS50889">
    <property type="entry name" value="S4"/>
    <property type="match status" value="1"/>
</dbReference>
<dbReference type="Proteomes" id="UP001194729">
    <property type="component" value="Unassembled WGS sequence"/>
</dbReference>
<dbReference type="SUPFAM" id="SSF55174">
    <property type="entry name" value="Alpha-L RNA-binding motif"/>
    <property type="match status" value="1"/>
</dbReference>
<accession>A0ABS0AB54</accession>
<keyword evidence="1" id="KW-0694">RNA-binding</keyword>
<reference evidence="2 3" key="1">
    <citation type="submission" date="2020-11" db="EMBL/GenBank/DDBJ databases">
        <title>P. mediterranea TC4 genome.</title>
        <authorList>
            <person name="Molmeret M."/>
        </authorList>
    </citation>
    <scope>NUCLEOTIDE SEQUENCE [LARGE SCALE GENOMIC DNA]</scope>
    <source>
        <strain evidence="2 3">TC4</strain>
    </source>
</reference>
<dbReference type="CDD" id="cd00165">
    <property type="entry name" value="S4"/>
    <property type="match status" value="1"/>
</dbReference>
<evidence type="ECO:0000313" key="3">
    <source>
        <dbReference type="Proteomes" id="UP001194729"/>
    </source>
</evidence>
<dbReference type="Gene3D" id="3.10.290.10">
    <property type="entry name" value="RNA-binding S4 domain"/>
    <property type="match status" value="1"/>
</dbReference>
<gene>
    <name evidence="2" type="ORF">FNJ87_20220</name>
</gene>
<sequence>MPQVTNIEELDDDHDDDLYEHHQFTASDGQEPLRVDKYLMNFIENATRSKIQQSIKDGAVRVNDEV</sequence>
<dbReference type="InterPro" id="IPR036986">
    <property type="entry name" value="S4_RNA-bd_sf"/>
</dbReference>
<evidence type="ECO:0000313" key="2">
    <source>
        <dbReference type="EMBL" id="MBF4986534.1"/>
    </source>
</evidence>
<proteinExistence type="predicted"/>
<organism evidence="2 3">
    <name type="scientific">Nonlabens mediterrranea</name>
    <dbReference type="NCBI Taxonomy" id="1419947"/>
    <lineage>
        <taxon>Bacteria</taxon>
        <taxon>Pseudomonadati</taxon>
        <taxon>Bacteroidota</taxon>
        <taxon>Flavobacteriia</taxon>
        <taxon>Flavobacteriales</taxon>
        <taxon>Flavobacteriaceae</taxon>
        <taxon>Nonlabens</taxon>
    </lineage>
</organism>
<keyword evidence="3" id="KW-1185">Reference proteome</keyword>
<feature type="non-terminal residue" evidence="2">
    <location>
        <position position="66"/>
    </location>
</feature>
<dbReference type="EMBL" id="JADKYU010001284">
    <property type="protein sequence ID" value="MBF4986534.1"/>
    <property type="molecule type" value="Genomic_DNA"/>
</dbReference>
<name>A0ABS0AB54_9FLAO</name>
<protein>
    <submittedName>
        <fullName evidence="2">RNA pseudouridine synthase</fullName>
    </submittedName>
</protein>